<reference evidence="2 3" key="1">
    <citation type="submission" date="2019-10" db="EMBL/GenBank/DDBJ databases">
        <title>Poseidonibacter ostreae sp. nov., isolated from the gut of the Ostrea denselamellosa.</title>
        <authorList>
            <person name="Choi A."/>
        </authorList>
    </citation>
    <scope>NUCLEOTIDE SEQUENCE [LARGE SCALE GENOMIC DNA]</scope>
    <source>
        <strain evidence="2 3">SJOD-M-33</strain>
    </source>
</reference>
<dbReference type="Gene3D" id="2.60.120.10">
    <property type="entry name" value="Jelly Rolls"/>
    <property type="match status" value="1"/>
</dbReference>
<feature type="domain" description="Cupin type-2" evidence="1">
    <location>
        <begin position="49"/>
        <end position="105"/>
    </location>
</feature>
<evidence type="ECO:0000259" key="1">
    <source>
        <dbReference type="Pfam" id="PF07883"/>
    </source>
</evidence>
<comment type="caution">
    <text evidence="2">The sequence shown here is derived from an EMBL/GenBank/DDBJ whole genome shotgun (WGS) entry which is preliminary data.</text>
</comment>
<proteinExistence type="predicted"/>
<sequence>MTKINECDVNPNICDTHRGKTLIDKTNGATNTFSFGISEYFSDEFGEEGIHDEQEGFYVIEGNGTAKIGSNIFDIEKGDAFIVPKGTKHTLKKSKNTNVLKVLWAHGA</sequence>
<dbReference type="InterPro" id="IPR013096">
    <property type="entry name" value="Cupin_2"/>
</dbReference>
<organism evidence="2 3">
    <name type="scientific">Poseidonibacter ostreae</name>
    <dbReference type="NCBI Taxonomy" id="2654171"/>
    <lineage>
        <taxon>Bacteria</taxon>
        <taxon>Pseudomonadati</taxon>
        <taxon>Campylobacterota</taxon>
        <taxon>Epsilonproteobacteria</taxon>
        <taxon>Campylobacterales</taxon>
        <taxon>Arcobacteraceae</taxon>
        <taxon>Poseidonibacter</taxon>
    </lineage>
</organism>
<evidence type="ECO:0000313" key="2">
    <source>
        <dbReference type="EMBL" id="KAB7889780.1"/>
    </source>
</evidence>
<dbReference type="SUPFAM" id="SSF51182">
    <property type="entry name" value="RmlC-like cupins"/>
    <property type="match status" value="1"/>
</dbReference>
<dbReference type="InterPro" id="IPR014710">
    <property type="entry name" value="RmlC-like_jellyroll"/>
</dbReference>
<dbReference type="Proteomes" id="UP000472839">
    <property type="component" value="Unassembled WGS sequence"/>
</dbReference>
<evidence type="ECO:0000313" key="3">
    <source>
        <dbReference type="Proteomes" id="UP000472839"/>
    </source>
</evidence>
<name>A0A6L4WUE0_9BACT</name>
<accession>A0A6L4WUE0</accession>
<dbReference type="Pfam" id="PF07883">
    <property type="entry name" value="Cupin_2"/>
    <property type="match status" value="1"/>
</dbReference>
<dbReference type="InterPro" id="IPR011051">
    <property type="entry name" value="RmlC_Cupin_sf"/>
</dbReference>
<gene>
    <name evidence="2" type="ORF">GBG19_05205</name>
</gene>
<protein>
    <submittedName>
        <fullName evidence="2">Cupin domain-containing protein</fullName>
    </submittedName>
</protein>
<dbReference type="RefSeq" id="WP_152279684.1">
    <property type="nucleotide sequence ID" value="NZ_WFKK01000010.1"/>
</dbReference>
<dbReference type="AlphaFoldDB" id="A0A6L4WUE0"/>
<dbReference type="EMBL" id="WFKK01000010">
    <property type="protein sequence ID" value="KAB7889780.1"/>
    <property type="molecule type" value="Genomic_DNA"/>
</dbReference>